<dbReference type="InterPro" id="IPR053934">
    <property type="entry name" value="HTTM_dom"/>
</dbReference>
<keyword evidence="4 5" id="KW-0472">Membrane</keyword>
<dbReference type="EMBL" id="JAUCFG010000004">
    <property type="protein sequence ID" value="MDM5441920.1"/>
    <property type="molecule type" value="Genomic_DNA"/>
</dbReference>
<evidence type="ECO:0000313" key="7">
    <source>
        <dbReference type="EMBL" id="MDM5441920.1"/>
    </source>
</evidence>
<feature type="transmembrane region" description="Helical" evidence="5">
    <location>
        <begin position="75"/>
        <end position="95"/>
    </location>
</feature>
<dbReference type="Proteomes" id="UP001224139">
    <property type="component" value="Unassembled WGS sequence"/>
</dbReference>
<dbReference type="PANTHER" id="PTHR39535">
    <property type="entry name" value="SPORULATION-DELAYING PROTEIN SDPB"/>
    <property type="match status" value="1"/>
</dbReference>
<evidence type="ECO:0000256" key="2">
    <source>
        <dbReference type="ARBA" id="ARBA00022692"/>
    </source>
</evidence>
<dbReference type="InterPro" id="IPR052964">
    <property type="entry name" value="Sporulation_signal_mat"/>
</dbReference>
<keyword evidence="8" id="KW-1185">Reference proteome</keyword>
<keyword evidence="3 5" id="KW-1133">Transmembrane helix</keyword>
<comment type="subcellular location">
    <subcellularLocation>
        <location evidence="1">Endomembrane system</location>
        <topology evidence="1">Multi-pass membrane protein</topology>
    </subcellularLocation>
</comment>
<feature type="transmembrane region" description="Helical" evidence="5">
    <location>
        <begin position="170"/>
        <end position="189"/>
    </location>
</feature>
<protein>
    <submittedName>
        <fullName evidence="7">HTTM domain-containing protein</fullName>
    </submittedName>
</protein>
<name>A0ABT7RG50_9BACI</name>
<dbReference type="PANTHER" id="PTHR39535:SF2">
    <property type="entry name" value="HTTM DOMAIN-CONTAINING PROTEIN"/>
    <property type="match status" value="1"/>
</dbReference>
<dbReference type="Pfam" id="PF05090">
    <property type="entry name" value="HTTM"/>
    <property type="match status" value="1"/>
</dbReference>
<evidence type="ECO:0000256" key="3">
    <source>
        <dbReference type="ARBA" id="ARBA00022989"/>
    </source>
</evidence>
<dbReference type="InterPro" id="IPR011020">
    <property type="entry name" value="HTTM-like"/>
</dbReference>
<feature type="transmembrane region" description="Helical" evidence="5">
    <location>
        <begin position="262"/>
        <end position="283"/>
    </location>
</feature>
<feature type="domain" description="HTTM-like" evidence="6">
    <location>
        <begin position="10"/>
        <end position="294"/>
    </location>
</feature>
<reference evidence="7 8" key="1">
    <citation type="submission" date="2023-06" db="EMBL/GenBank/DDBJ databases">
        <title>Comparative genomics of Bacillaceae isolates and their secondary metabolite potential.</title>
        <authorList>
            <person name="Song L."/>
            <person name="Nielsen L.J."/>
            <person name="Mohite O."/>
            <person name="Xu X."/>
            <person name="Weber T."/>
            <person name="Kovacs A.T."/>
        </authorList>
    </citation>
    <scope>NUCLEOTIDE SEQUENCE [LARGE SCALE GENOMIC DNA]</scope>
    <source>
        <strain evidence="7 8">DX2.1</strain>
    </source>
</reference>
<evidence type="ECO:0000256" key="1">
    <source>
        <dbReference type="ARBA" id="ARBA00004127"/>
    </source>
</evidence>
<feature type="transmembrane region" description="Helical" evidence="5">
    <location>
        <begin position="229"/>
        <end position="250"/>
    </location>
</feature>
<gene>
    <name evidence="7" type="ORF">QUG02_28385</name>
</gene>
<organism evidence="7 8">
    <name type="scientific">Bacillus hominis</name>
    <dbReference type="NCBI Taxonomy" id="2817478"/>
    <lineage>
        <taxon>Bacteria</taxon>
        <taxon>Bacillati</taxon>
        <taxon>Bacillota</taxon>
        <taxon>Bacilli</taxon>
        <taxon>Bacillales</taxon>
        <taxon>Bacillaceae</taxon>
        <taxon>Bacillus</taxon>
        <taxon>Bacillus cereus group</taxon>
    </lineage>
</organism>
<evidence type="ECO:0000256" key="4">
    <source>
        <dbReference type="ARBA" id="ARBA00023136"/>
    </source>
</evidence>
<proteinExistence type="predicted"/>
<feature type="transmembrane region" description="Helical" evidence="5">
    <location>
        <begin position="102"/>
        <end position="119"/>
    </location>
</feature>
<evidence type="ECO:0000256" key="5">
    <source>
        <dbReference type="SAM" id="Phobius"/>
    </source>
</evidence>
<sequence>MINKLILLNQKKHMLIGASLIRIAFGFIILYNYTIHYSQRYFLWGSNGLMSMGNLSPEERFFNNFSLYSLSTSNLYFNIIYHLGILIAILFLFGYKGKIISFLNFIFIWSLMTQNNIILDGGDNISRILLFYLLFANTTQYFSLDSYLKNKKNINPSTTTNTENISLRNLLHNLSILACLVQVSILYLTSGLHKAMGELWQNGTALYYVLQVDEFSHPFFKNLIHSSDLMLVTGSYITVIVQLAFPFLLFNKKTKYIGMMGIIGMHLGIAIVMGLFSFSFIMISNQLLFLTDKEYKSIFTYLKQKYNKALTIIQKRKKSPAEIHQQL</sequence>
<accession>A0ABT7RG50</accession>
<comment type="caution">
    <text evidence="7">The sequence shown here is derived from an EMBL/GenBank/DDBJ whole genome shotgun (WGS) entry which is preliminary data.</text>
</comment>
<dbReference type="SMART" id="SM00752">
    <property type="entry name" value="HTTM"/>
    <property type="match status" value="1"/>
</dbReference>
<feature type="transmembrane region" description="Helical" evidence="5">
    <location>
        <begin position="125"/>
        <end position="144"/>
    </location>
</feature>
<feature type="transmembrane region" description="Helical" evidence="5">
    <location>
        <begin position="12"/>
        <end position="33"/>
    </location>
</feature>
<keyword evidence="2 5" id="KW-0812">Transmembrane</keyword>
<evidence type="ECO:0000259" key="6">
    <source>
        <dbReference type="SMART" id="SM00752"/>
    </source>
</evidence>
<evidence type="ECO:0000313" key="8">
    <source>
        <dbReference type="Proteomes" id="UP001224139"/>
    </source>
</evidence>
<dbReference type="RefSeq" id="WP_081340368.1">
    <property type="nucleotide sequence ID" value="NZ_JAUCFG010000004.1"/>
</dbReference>